<gene>
    <name evidence="12" type="ORF">A6P07_13835</name>
</gene>
<keyword evidence="5" id="KW-0547">Nucleotide-binding</keyword>
<dbReference type="InterPro" id="IPR001538">
    <property type="entry name" value="Man6P_isomerase-2_C"/>
</dbReference>
<evidence type="ECO:0000256" key="6">
    <source>
        <dbReference type="ARBA" id="ARBA00023134"/>
    </source>
</evidence>
<keyword evidence="4 12" id="KW-0548">Nucleotidyltransferase</keyword>
<dbReference type="PANTHER" id="PTHR46390">
    <property type="entry name" value="MANNOSE-1-PHOSPHATE GUANYLYLTRANSFERASE"/>
    <property type="match status" value="1"/>
</dbReference>
<dbReference type="InterPro" id="IPR029044">
    <property type="entry name" value="Nucleotide-diphossugar_trans"/>
</dbReference>
<dbReference type="CDD" id="cd02509">
    <property type="entry name" value="GDP-M1P_Guanylyltransferase"/>
    <property type="match status" value="1"/>
</dbReference>
<evidence type="ECO:0000256" key="2">
    <source>
        <dbReference type="ARBA" id="ARBA00012387"/>
    </source>
</evidence>
<dbReference type="InterPro" id="IPR051161">
    <property type="entry name" value="Mannose-6P_isomerase_type2"/>
</dbReference>
<protein>
    <recommendedName>
        <fullName evidence="2">mannose-1-phosphate guanylyltransferase</fullName>
        <ecNumber evidence="2">2.7.7.13</ecNumber>
    </recommendedName>
</protein>
<comment type="similarity">
    <text evidence="1 8">Belongs to the mannose-6-phosphate isomerase type 2 family.</text>
</comment>
<evidence type="ECO:0000259" key="11">
    <source>
        <dbReference type="Pfam" id="PF22640"/>
    </source>
</evidence>
<keyword evidence="3 12" id="KW-0808">Transferase</keyword>
<dbReference type="Pfam" id="PF01050">
    <property type="entry name" value="MannoseP_isomer"/>
    <property type="match status" value="1"/>
</dbReference>
<feature type="domain" description="MannoseP isomerase/GMP-like beta-helix" evidence="11">
    <location>
        <begin position="301"/>
        <end position="355"/>
    </location>
</feature>
<dbReference type="SUPFAM" id="SSF51182">
    <property type="entry name" value="RmlC-like cupins"/>
    <property type="match status" value="1"/>
</dbReference>
<dbReference type="EMBL" id="LWSA01000193">
    <property type="protein sequence ID" value="OCX70633.1"/>
    <property type="molecule type" value="Genomic_DNA"/>
</dbReference>
<dbReference type="PANTHER" id="PTHR46390:SF1">
    <property type="entry name" value="MANNOSE-1-PHOSPHATE GUANYLYLTRANSFERASE"/>
    <property type="match status" value="1"/>
</dbReference>
<dbReference type="GO" id="GO:0004475">
    <property type="term" value="F:mannose-1-phosphate guanylyltransferase (GTP) activity"/>
    <property type="evidence" value="ECO:0007669"/>
    <property type="project" value="UniProtKB-EC"/>
</dbReference>
<feature type="domain" description="Mannose-6-phosphate isomerase type II C-terminal" evidence="10">
    <location>
        <begin position="360"/>
        <end position="473"/>
    </location>
</feature>
<evidence type="ECO:0000256" key="3">
    <source>
        <dbReference type="ARBA" id="ARBA00022679"/>
    </source>
</evidence>
<dbReference type="InterPro" id="IPR006375">
    <property type="entry name" value="Man1P_GuaTrfase/Man6P_Isoase"/>
</dbReference>
<evidence type="ECO:0000256" key="4">
    <source>
        <dbReference type="ARBA" id="ARBA00022695"/>
    </source>
</evidence>
<dbReference type="GO" id="GO:0016853">
    <property type="term" value="F:isomerase activity"/>
    <property type="evidence" value="ECO:0007669"/>
    <property type="project" value="UniProtKB-KW"/>
</dbReference>
<dbReference type="Pfam" id="PF22640">
    <property type="entry name" value="ManC_GMP_beta-helix"/>
    <property type="match status" value="1"/>
</dbReference>
<dbReference type="Pfam" id="PF00483">
    <property type="entry name" value="NTP_transferase"/>
    <property type="match status" value="1"/>
</dbReference>
<dbReference type="GO" id="GO:0009298">
    <property type="term" value="P:GDP-mannose biosynthetic process"/>
    <property type="evidence" value="ECO:0007669"/>
    <property type="project" value="TreeGrafter"/>
</dbReference>
<comment type="catalytic activity">
    <reaction evidence="7">
        <text>alpha-D-mannose 1-phosphate + GTP + H(+) = GDP-alpha-D-mannose + diphosphate</text>
        <dbReference type="Rhea" id="RHEA:15229"/>
        <dbReference type="ChEBI" id="CHEBI:15378"/>
        <dbReference type="ChEBI" id="CHEBI:33019"/>
        <dbReference type="ChEBI" id="CHEBI:37565"/>
        <dbReference type="ChEBI" id="CHEBI:57527"/>
        <dbReference type="ChEBI" id="CHEBI:58409"/>
        <dbReference type="EC" id="2.7.7.13"/>
    </reaction>
</comment>
<evidence type="ECO:0000256" key="7">
    <source>
        <dbReference type="ARBA" id="ARBA00047343"/>
    </source>
</evidence>
<dbReference type="InterPro" id="IPR011051">
    <property type="entry name" value="RmlC_Cupin_sf"/>
</dbReference>
<dbReference type="InterPro" id="IPR014710">
    <property type="entry name" value="RmlC-like_jellyroll"/>
</dbReference>
<dbReference type="Gene3D" id="2.60.120.10">
    <property type="entry name" value="Jelly Rolls"/>
    <property type="match status" value="1"/>
</dbReference>
<dbReference type="NCBIfam" id="TIGR01479">
    <property type="entry name" value="GMP_PMI"/>
    <property type="match status" value="1"/>
</dbReference>
<keyword evidence="12" id="KW-0413">Isomerase</keyword>
<dbReference type="EC" id="2.7.7.13" evidence="2"/>
<dbReference type="InterPro" id="IPR005835">
    <property type="entry name" value="NTP_transferase_dom"/>
</dbReference>
<dbReference type="InterPro" id="IPR049577">
    <property type="entry name" value="GMPP_N"/>
</dbReference>
<dbReference type="CDD" id="cd02213">
    <property type="entry name" value="cupin_PMI_typeII_C"/>
    <property type="match status" value="1"/>
</dbReference>
<dbReference type="AlphaFoldDB" id="A0A1C2IMU2"/>
<sequence length="480" mass="52598">MNPLIPVILSGGAGTRLWPLSRRSHPKPFLQLPDGETLLQKTVERALALPDVTRFITVTNREYYFQTRDVYAQVAGAATREAFYLLEPVGRNTAPAIAAAALQAEAMAGPEAILLVLPADHLVQDQDAFAAAVTRARRLAEEGYLVTFGITPAWPESGYGYIEGGEALTRDGETLGFAVHRFVEKPDTATATAFLAQGGYTWNSGMFCFRADTFLSAVASVQPQLDADIRAAWAAGRCEADFRELAPTFAEVVDISVDYAVMEHADRVAVVPGDFGWSDIGSWTSFGALLAKDGSGNQVLGESVLEDAQNCIVHSADRLTALLGVEELIVVDTPDALLIARKDRDQDVKRIVAELKRRGHQTHNLHRTVHRPWGTYTVLEECARFKIKRILVKPGAALSLQMHHHRSEHWIVVSGTAKIVNGGEDRLVHTNESTYIPAGTPHRLINPGVVDLVMIEVQSGEYLGEDDIVRFDDRYGRVPV</sequence>
<dbReference type="RefSeq" id="WP_024894920.1">
    <property type="nucleotide sequence ID" value="NZ_LWRZ01000260.1"/>
</dbReference>
<organism evidence="12 13">
    <name type="scientific">Acidithiobacillus thiooxidans</name>
    <name type="common">Thiobacillus thiooxidans</name>
    <dbReference type="NCBI Taxonomy" id="930"/>
    <lineage>
        <taxon>Bacteria</taxon>
        <taxon>Pseudomonadati</taxon>
        <taxon>Pseudomonadota</taxon>
        <taxon>Acidithiobacillia</taxon>
        <taxon>Acidithiobacillales</taxon>
        <taxon>Acidithiobacillaceae</taxon>
        <taxon>Acidithiobacillus</taxon>
    </lineage>
</organism>
<dbReference type="InterPro" id="IPR054566">
    <property type="entry name" value="ManC/GMP-like_b-helix"/>
</dbReference>
<evidence type="ECO:0000313" key="12">
    <source>
        <dbReference type="EMBL" id="OCX70633.1"/>
    </source>
</evidence>
<evidence type="ECO:0000313" key="13">
    <source>
        <dbReference type="Proteomes" id="UP000094893"/>
    </source>
</evidence>
<evidence type="ECO:0000256" key="8">
    <source>
        <dbReference type="RuleBase" id="RU004190"/>
    </source>
</evidence>
<dbReference type="FunFam" id="3.90.550.10:FF:000046">
    <property type="entry name" value="Mannose-1-phosphate guanylyltransferase (GDP)"/>
    <property type="match status" value="1"/>
</dbReference>
<proteinExistence type="inferred from homology"/>
<dbReference type="GO" id="GO:0000271">
    <property type="term" value="P:polysaccharide biosynthetic process"/>
    <property type="evidence" value="ECO:0007669"/>
    <property type="project" value="InterPro"/>
</dbReference>
<name>A0A1C2IMU2_ACITH</name>
<comment type="caution">
    <text evidence="12">The sequence shown here is derived from an EMBL/GenBank/DDBJ whole genome shotgun (WGS) entry which is preliminary data.</text>
</comment>
<evidence type="ECO:0000259" key="9">
    <source>
        <dbReference type="Pfam" id="PF00483"/>
    </source>
</evidence>
<dbReference type="Gene3D" id="3.90.550.10">
    <property type="entry name" value="Spore Coat Polysaccharide Biosynthesis Protein SpsA, Chain A"/>
    <property type="match status" value="1"/>
</dbReference>
<keyword evidence="6" id="KW-0342">GTP-binding</keyword>
<dbReference type="FunFam" id="2.60.120.10:FF:000032">
    <property type="entry name" value="Mannose-1-phosphate guanylyltransferase/mannose-6-phosphate isomerase"/>
    <property type="match status" value="1"/>
</dbReference>
<accession>A0A1C2IMU2</accession>
<dbReference type="GO" id="GO:0005525">
    <property type="term" value="F:GTP binding"/>
    <property type="evidence" value="ECO:0007669"/>
    <property type="project" value="UniProtKB-KW"/>
</dbReference>
<evidence type="ECO:0000256" key="1">
    <source>
        <dbReference type="ARBA" id="ARBA00006115"/>
    </source>
</evidence>
<dbReference type="SUPFAM" id="SSF53448">
    <property type="entry name" value="Nucleotide-diphospho-sugar transferases"/>
    <property type="match status" value="1"/>
</dbReference>
<evidence type="ECO:0000256" key="5">
    <source>
        <dbReference type="ARBA" id="ARBA00022741"/>
    </source>
</evidence>
<dbReference type="Proteomes" id="UP000094893">
    <property type="component" value="Unassembled WGS sequence"/>
</dbReference>
<evidence type="ECO:0000259" key="10">
    <source>
        <dbReference type="Pfam" id="PF01050"/>
    </source>
</evidence>
<feature type="domain" description="Nucleotidyl transferase" evidence="9">
    <location>
        <begin position="6"/>
        <end position="288"/>
    </location>
</feature>
<reference evidence="12 13" key="1">
    <citation type="journal article" date="2016" name="Int. J. Mol. Sci.">
        <title>Comparative genomics of the extreme acidophile Acidithiobacillus thiooxidans reveals intraspecific divergence and niche adaptation.</title>
        <authorList>
            <person name="Zhang X."/>
            <person name="Feng X."/>
            <person name="Tao J."/>
            <person name="Ma L."/>
            <person name="Xiao Y."/>
            <person name="Liang Y."/>
            <person name="Liu X."/>
            <person name="Yin H."/>
        </authorList>
    </citation>
    <scope>NUCLEOTIDE SEQUENCE [LARGE SCALE GENOMIC DNA]</scope>
    <source>
        <strain evidence="12 13">A02</strain>
    </source>
</reference>